<name>A0ABR9T3P0_9SPHI</name>
<keyword evidence="2" id="KW-1185">Reference proteome</keyword>
<protein>
    <recommendedName>
        <fullName evidence="3">DUF5005 domain-containing protein</fullName>
    </recommendedName>
</protein>
<organism evidence="1 2">
    <name type="scientific">Sphingobacterium pedocola</name>
    <dbReference type="NCBI Taxonomy" id="2082722"/>
    <lineage>
        <taxon>Bacteria</taxon>
        <taxon>Pseudomonadati</taxon>
        <taxon>Bacteroidota</taxon>
        <taxon>Sphingobacteriia</taxon>
        <taxon>Sphingobacteriales</taxon>
        <taxon>Sphingobacteriaceae</taxon>
        <taxon>Sphingobacterium</taxon>
    </lineage>
</organism>
<dbReference type="Proteomes" id="UP000618319">
    <property type="component" value="Unassembled WGS sequence"/>
</dbReference>
<evidence type="ECO:0008006" key="3">
    <source>
        <dbReference type="Google" id="ProtNLM"/>
    </source>
</evidence>
<evidence type="ECO:0000313" key="1">
    <source>
        <dbReference type="EMBL" id="MBE8719963.1"/>
    </source>
</evidence>
<reference evidence="1 2" key="1">
    <citation type="submission" date="2018-02" db="EMBL/GenBank/DDBJ databases">
        <title>Sphingobacterium KA21.</title>
        <authorList>
            <person name="Vasarhelyi B.M."/>
            <person name="Deshmukh S."/>
            <person name="Balint B."/>
            <person name="Kukolya J."/>
        </authorList>
    </citation>
    <scope>NUCLEOTIDE SEQUENCE [LARGE SCALE GENOMIC DNA]</scope>
    <source>
        <strain evidence="1 2">Ka21</strain>
    </source>
</reference>
<dbReference type="RefSeq" id="WP_196937660.1">
    <property type="nucleotide sequence ID" value="NZ_MU158689.1"/>
</dbReference>
<dbReference type="PROSITE" id="PS51257">
    <property type="entry name" value="PROKAR_LIPOPROTEIN"/>
    <property type="match status" value="1"/>
</dbReference>
<evidence type="ECO:0000313" key="2">
    <source>
        <dbReference type="Proteomes" id="UP000618319"/>
    </source>
</evidence>
<comment type="caution">
    <text evidence="1">The sequence shown here is derived from an EMBL/GenBank/DDBJ whole genome shotgun (WGS) entry which is preliminary data.</text>
</comment>
<gene>
    <name evidence="1" type="ORF">C4F40_04360</name>
</gene>
<sequence length="396" mass="45850">MSRLIVAITLITLGLASCYKLEDLTPNYDDGRSTLIYDLPGDTLATDGWDDNYETDDLYLRQRYYNSRWTDSIRFVARPGEIINAAIGINGSTEGNIKWRADAASHPNTVAENEAYRNTIDGYQYIYRSNAWFQMDINGHRGTAQNDSIYINWRGFIQNPPPSPQNGWAYRDNDNNRVYQYNGKAWELMVNDANYNANTDFIQVEYSKSGKAAGKYSIFLYRFSDRWQQFIRDAADSARYLKTADWDLAFTDDLNGTVFINNGRNRYSPSHGSPISKSSLIMYEYGYDFMNEAPEDEFFDNRPADNLQIGYTSQYGPGINPWYEIGSTFIAKPFPYRAYYLRLEQPDGSYRYGKMQLISMYKGAPEVLTDPNWPSPYITFRYFIQEDGSRNVRTRD</sequence>
<dbReference type="EMBL" id="PSKQ01000017">
    <property type="protein sequence ID" value="MBE8719963.1"/>
    <property type="molecule type" value="Genomic_DNA"/>
</dbReference>
<accession>A0ABR9T3P0</accession>
<proteinExistence type="predicted"/>